<dbReference type="GO" id="GO:0005886">
    <property type="term" value="C:plasma membrane"/>
    <property type="evidence" value="ECO:0007669"/>
    <property type="project" value="UniProtKB-SubCell"/>
</dbReference>
<feature type="domain" description="Major facilitator superfamily (MFS) profile" evidence="12">
    <location>
        <begin position="15"/>
        <end position="426"/>
    </location>
</feature>
<comment type="subcellular location">
    <subcellularLocation>
        <location evidence="1">Cell membrane</location>
        <topology evidence="1">Multi-pass membrane protein</topology>
    </subcellularLocation>
</comment>
<comment type="caution">
    <text evidence="13">The sequence shown here is derived from an EMBL/GenBank/DDBJ whole genome shotgun (WGS) entry which is preliminary data.</text>
</comment>
<feature type="transmembrane region" description="Helical" evidence="11">
    <location>
        <begin position="279"/>
        <end position="298"/>
    </location>
</feature>
<evidence type="ECO:0000256" key="1">
    <source>
        <dbReference type="ARBA" id="ARBA00004651"/>
    </source>
</evidence>
<dbReference type="RefSeq" id="WP_183322242.1">
    <property type="nucleotide sequence ID" value="NZ_JACHVQ010000003.1"/>
</dbReference>
<proteinExistence type="inferred from homology"/>
<name>A0A839NGL9_9MICO</name>
<dbReference type="PROSITE" id="PS00217">
    <property type="entry name" value="SUGAR_TRANSPORT_2"/>
    <property type="match status" value="1"/>
</dbReference>
<evidence type="ECO:0000256" key="9">
    <source>
        <dbReference type="ARBA" id="ARBA00037295"/>
    </source>
</evidence>
<feature type="transmembrane region" description="Helical" evidence="11">
    <location>
        <begin position="188"/>
        <end position="207"/>
    </location>
</feature>
<feature type="transmembrane region" description="Helical" evidence="11">
    <location>
        <begin position="112"/>
        <end position="132"/>
    </location>
</feature>
<keyword evidence="8 11" id="KW-0472">Membrane</keyword>
<gene>
    <name evidence="13" type="ORF">FHU39_003842</name>
</gene>
<keyword evidence="7 11" id="KW-1133">Transmembrane helix</keyword>
<feature type="transmembrane region" description="Helical" evidence="11">
    <location>
        <begin position="87"/>
        <end position="106"/>
    </location>
</feature>
<dbReference type="Gene3D" id="1.20.1250.20">
    <property type="entry name" value="MFS general substrate transporter like domains"/>
    <property type="match status" value="1"/>
</dbReference>
<feature type="transmembrane region" description="Helical" evidence="11">
    <location>
        <begin position="52"/>
        <end position="75"/>
    </location>
</feature>
<dbReference type="SUPFAM" id="SSF103473">
    <property type="entry name" value="MFS general substrate transporter"/>
    <property type="match status" value="1"/>
</dbReference>
<dbReference type="InterPro" id="IPR005828">
    <property type="entry name" value="MFS_sugar_transport-like"/>
</dbReference>
<feature type="transmembrane region" description="Helical" evidence="11">
    <location>
        <begin position="27"/>
        <end position="46"/>
    </location>
</feature>
<evidence type="ECO:0000256" key="3">
    <source>
        <dbReference type="ARBA" id="ARBA00022448"/>
    </source>
</evidence>
<evidence type="ECO:0000256" key="10">
    <source>
        <dbReference type="ARBA" id="ARBA00039918"/>
    </source>
</evidence>
<sequence length="466" mass="49547">MTTPPTTTAAERRKVAAATMIGTTVEWYDFFIYSNAAALVLGPAFFKPVGGTLATLISYATVGISFLFRPLGAVVMGRIGDRHGRRIVLLVTLLLMGLGTTLVGLLPTYDSIGLWAPILLMFLRIVRGFSAGGEWGGAALLAVEHAPNKKRGFFGAFPQLGVPAGMLLASGATSLLTWKLTDGQFTSWGWRVPFLLSFVLIIIGHVIRQKVAESPVFEQIQEAKESESAPLTTLFREYPGKAIQATLVFMGNNCAGYMLTGGFVLGYATNKLGLHTSTMLDIITVGSAVWLVSSWASGWISDYIGRRRTFVIGWVLMLALIYPLFLLIDTARVGPVFLSLIVFAAIEGITAGPLPALYAEIFPARIRFSGSSISYAMGAVLGGAFAPTIAETLVGHFGSTVAVSTYLFVVVAISLIATLTVKDRTGCDLMPEHTAGERPGTTAAPGARTPAFAVDLPIVSTGKGRA</sequence>
<feature type="transmembrane region" description="Helical" evidence="11">
    <location>
        <begin position="373"/>
        <end position="390"/>
    </location>
</feature>
<evidence type="ECO:0000313" key="13">
    <source>
        <dbReference type="EMBL" id="MBB2893811.1"/>
    </source>
</evidence>
<reference evidence="13 14" key="1">
    <citation type="submission" date="2020-08" db="EMBL/GenBank/DDBJ databases">
        <title>Sequencing the genomes of 1000 actinobacteria strains.</title>
        <authorList>
            <person name="Klenk H.-P."/>
        </authorList>
    </citation>
    <scope>NUCLEOTIDE SEQUENCE [LARGE SCALE GENOMIC DNA]</scope>
    <source>
        <strain evidence="13 14">DSM 105369</strain>
    </source>
</reference>
<dbReference type="FunFam" id="1.20.1250.20:FF:000001">
    <property type="entry name" value="Dicarboxylate MFS transporter"/>
    <property type="match status" value="1"/>
</dbReference>
<dbReference type="AlphaFoldDB" id="A0A839NGL9"/>
<dbReference type="PANTHER" id="PTHR43045">
    <property type="entry name" value="SHIKIMATE TRANSPORTER"/>
    <property type="match status" value="1"/>
</dbReference>
<evidence type="ECO:0000256" key="5">
    <source>
        <dbReference type="ARBA" id="ARBA00022692"/>
    </source>
</evidence>
<keyword evidence="14" id="KW-1185">Reference proteome</keyword>
<comment type="function">
    <text evidence="9">May be a proton symporter involved in the uptake of osmolytes such as proline and glycine betaine.</text>
</comment>
<feature type="transmembrane region" description="Helical" evidence="11">
    <location>
        <begin position="310"/>
        <end position="328"/>
    </location>
</feature>
<dbReference type="Proteomes" id="UP000559182">
    <property type="component" value="Unassembled WGS sequence"/>
</dbReference>
<evidence type="ECO:0000256" key="7">
    <source>
        <dbReference type="ARBA" id="ARBA00022989"/>
    </source>
</evidence>
<dbReference type="PROSITE" id="PS00216">
    <property type="entry name" value="SUGAR_TRANSPORT_1"/>
    <property type="match status" value="1"/>
</dbReference>
<feature type="transmembrane region" description="Helical" evidence="11">
    <location>
        <begin position="340"/>
        <end position="361"/>
    </location>
</feature>
<evidence type="ECO:0000256" key="6">
    <source>
        <dbReference type="ARBA" id="ARBA00022847"/>
    </source>
</evidence>
<feature type="transmembrane region" description="Helical" evidence="11">
    <location>
        <begin position="153"/>
        <end position="176"/>
    </location>
</feature>
<keyword evidence="6" id="KW-0769">Symport</keyword>
<comment type="similarity">
    <text evidence="2">Belongs to the major facilitator superfamily. Metabolite:H+ Symporter (MHS) family (TC 2.A.1.6) family.</text>
</comment>
<accession>A0A839NGL9</accession>
<dbReference type="Pfam" id="PF00083">
    <property type="entry name" value="Sugar_tr"/>
    <property type="match status" value="2"/>
</dbReference>
<evidence type="ECO:0000256" key="2">
    <source>
        <dbReference type="ARBA" id="ARBA00008240"/>
    </source>
</evidence>
<dbReference type="InterPro" id="IPR020846">
    <property type="entry name" value="MFS_dom"/>
</dbReference>
<keyword evidence="4" id="KW-1003">Cell membrane</keyword>
<evidence type="ECO:0000259" key="12">
    <source>
        <dbReference type="PROSITE" id="PS50850"/>
    </source>
</evidence>
<keyword evidence="3" id="KW-0813">Transport</keyword>
<evidence type="ECO:0000256" key="4">
    <source>
        <dbReference type="ARBA" id="ARBA00022475"/>
    </source>
</evidence>
<organism evidence="13 14">
    <name type="scientific">Flexivirga oryzae</name>
    <dbReference type="NCBI Taxonomy" id="1794944"/>
    <lineage>
        <taxon>Bacteria</taxon>
        <taxon>Bacillati</taxon>
        <taxon>Actinomycetota</taxon>
        <taxon>Actinomycetes</taxon>
        <taxon>Micrococcales</taxon>
        <taxon>Dermacoccaceae</taxon>
        <taxon>Flexivirga</taxon>
    </lineage>
</organism>
<dbReference type="PROSITE" id="PS50850">
    <property type="entry name" value="MFS"/>
    <property type="match status" value="1"/>
</dbReference>
<feature type="transmembrane region" description="Helical" evidence="11">
    <location>
        <begin position="396"/>
        <end position="421"/>
    </location>
</feature>
<dbReference type="GO" id="GO:0015293">
    <property type="term" value="F:symporter activity"/>
    <property type="evidence" value="ECO:0007669"/>
    <property type="project" value="UniProtKB-KW"/>
</dbReference>
<dbReference type="PANTHER" id="PTHR43045:SF1">
    <property type="entry name" value="SHIKIMATE TRANSPORTER"/>
    <property type="match status" value="1"/>
</dbReference>
<dbReference type="InterPro" id="IPR036259">
    <property type="entry name" value="MFS_trans_sf"/>
</dbReference>
<dbReference type="CDD" id="cd17369">
    <property type="entry name" value="MFS_ShiA_like"/>
    <property type="match status" value="1"/>
</dbReference>
<keyword evidence="5 11" id="KW-0812">Transmembrane</keyword>
<dbReference type="InterPro" id="IPR005829">
    <property type="entry name" value="Sugar_transporter_CS"/>
</dbReference>
<protein>
    <recommendedName>
        <fullName evidence="10">Putative proline/betaine transporter</fullName>
    </recommendedName>
</protein>
<feature type="transmembrane region" description="Helical" evidence="11">
    <location>
        <begin position="245"/>
        <end position="267"/>
    </location>
</feature>
<evidence type="ECO:0000313" key="14">
    <source>
        <dbReference type="Proteomes" id="UP000559182"/>
    </source>
</evidence>
<evidence type="ECO:0000256" key="11">
    <source>
        <dbReference type="SAM" id="Phobius"/>
    </source>
</evidence>
<dbReference type="EMBL" id="JACHVQ010000003">
    <property type="protein sequence ID" value="MBB2893811.1"/>
    <property type="molecule type" value="Genomic_DNA"/>
</dbReference>
<evidence type="ECO:0000256" key="8">
    <source>
        <dbReference type="ARBA" id="ARBA00023136"/>
    </source>
</evidence>